<dbReference type="PANTHER" id="PTHR11022">
    <property type="entry name" value="PEPTIDOGLYCAN RECOGNITION PROTEIN"/>
    <property type="match status" value="1"/>
</dbReference>
<dbReference type="AlphaFoldDB" id="A0A345T0V7"/>
<evidence type="ECO:0000259" key="3">
    <source>
        <dbReference type="SMART" id="SM00644"/>
    </source>
</evidence>
<dbReference type="SMART" id="SM00701">
    <property type="entry name" value="PGRP"/>
    <property type="match status" value="1"/>
</dbReference>
<dbReference type="Proteomes" id="UP000249340">
    <property type="component" value="Chromosome"/>
</dbReference>
<dbReference type="GO" id="GO:0008745">
    <property type="term" value="F:N-acetylmuramoyl-L-alanine amidase activity"/>
    <property type="evidence" value="ECO:0007669"/>
    <property type="project" value="InterPro"/>
</dbReference>
<dbReference type="SUPFAM" id="SSF55846">
    <property type="entry name" value="N-acetylmuramoyl-L-alanine amidase-like"/>
    <property type="match status" value="1"/>
</dbReference>
<dbReference type="Gene3D" id="3.40.80.10">
    <property type="entry name" value="Peptidoglycan recognition protein-like"/>
    <property type="match status" value="1"/>
</dbReference>
<name>A0A345T0V7_9ACTN</name>
<dbReference type="KEGG" id="stri:C7M71_021585"/>
<dbReference type="CDD" id="cd06583">
    <property type="entry name" value="PGRP"/>
    <property type="match status" value="1"/>
</dbReference>
<dbReference type="PANTHER" id="PTHR11022:SF41">
    <property type="entry name" value="PEPTIDOGLYCAN-RECOGNITION PROTEIN LC-RELATED"/>
    <property type="match status" value="1"/>
</dbReference>
<feature type="region of interest" description="Disordered" evidence="2">
    <location>
        <begin position="120"/>
        <end position="165"/>
    </location>
</feature>
<dbReference type="EMBL" id="CP031264">
    <property type="protein sequence ID" value="AXI79612.1"/>
    <property type="molecule type" value="Genomic_DNA"/>
</dbReference>
<dbReference type="InterPro" id="IPR002502">
    <property type="entry name" value="Amidase_domain"/>
</dbReference>
<dbReference type="SMART" id="SM00644">
    <property type="entry name" value="Ami_2"/>
    <property type="match status" value="1"/>
</dbReference>
<evidence type="ECO:0000259" key="4">
    <source>
        <dbReference type="SMART" id="SM00701"/>
    </source>
</evidence>
<comment type="similarity">
    <text evidence="1">Belongs to the N-acetylmuramoyl-L-alanine amidase 2 family.</text>
</comment>
<dbReference type="OrthoDB" id="514320at2"/>
<reference evidence="6" key="1">
    <citation type="submission" date="2018-07" db="EMBL/GenBank/DDBJ databases">
        <title>Streptacidiphilus bronchialis DSM 106435 chromosome.</title>
        <authorList>
            <person name="Batra D."/>
            <person name="Gulvik C.A."/>
        </authorList>
    </citation>
    <scope>NUCLEOTIDE SEQUENCE [LARGE SCALE GENOMIC DNA]</scope>
    <source>
        <strain evidence="6">DSM 106435</strain>
    </source>
</reference>
<evidence type="ECO:0000313" key="5">
    <source>
        <dbReference type="EMBL" id="AXI79612.1"/>
    </source>
</evidence>
<dbReference type="GO" id="GO:0008270">
    <property type="term" value="F:zinc ion binding"/>
    <property type="evidence" value="ECO:0007669"/>
    <property type="project" value="InterPro"/>
</dbReference>
<dbReference type="InterPro" id="IPR006619">
    <property type="entry name" value="PGRP_domain_met/bac"/>
</dbReference>
<protein>
    <submittedName>
        <fullName evidence="5">N-acetylmuramoyl-L-alanine amidase</fullName>
    </submittedName>
</protein>
<evidence type="ECO:0000256" key="2">
    <source>
        <dbReference type="SAM" id="MobiDB-lite"/>
    </source>
</evidence>
<dbReference type="InterPro" id="IPR036505">
    <property type="entry name" value="Amidase/PGRP_sf"/>
</dbReference>
<evidence type="ECO:0000313" key="6">
    <source>
        <dbReference type="Proteomes" id="UP000249340"/>
    </source>
</evidence>
<feature type="region of interest" description="Disordered" evidence="2">
    <location>
        <begin position="45"/>
        <end position="80"/>
    </location>
</feature>
<proteinExistence type="inferred from homology"/>
<dbReference type="Gene3D" id="2.60.120.260">
    <property type="entry name" value="Galactose-binding domain-like"/>
    <property type="match status" value="1"/>
</dbReference>
<accession>A0A345T0V7</accession>
<keyword evidence="6" id="KW-1185">Reference proteome</keyword>
<gene>
    <name evidence="5" type="ORF">C7M71_021585</name>
</gene>
<dbReference type="Pfam" id="PF01510">
    <property type="entry name" value="Amidase_2"/>
    <property type="match status" value="1"/>
</dbReference>
<dbReference type="GO" id="GO:0009253">
    <property type="term" value="P:peptidoglycan catabolic process"/>
    <property type="evidence" value="ECO:0007669"/>
    <property type="project" value="InterPro"/>
</dbReference>
<sequence>MASRNAHAHRALGLKGKVWLGLSAVLLGGGGATAVAFAGTDVPNQTGRHGRAHGPVRPTLFRSPLGELPRAHGNRPVRGLTQRSTQPFNLLGVSWDDARTELKGTVQVRTRDMATGTWSDWSELSAADSSPDPRSAEAAPARGATEPLWTGPSNGVELRVTSDSGTTRLPAGLRLEFVASGDLGSSADSSASGAAAAAEAGTGAVTLPDAQPAAAVLSDASPDIPAPPTSTMPKPAIVTRAQWGADETLRDQTLPSYSPNGVKVVFVHHTANSNDYRCSTDPADPSGSAAVVQADYAYHVKANGWRDLGYNFLVDKCGTIFEGRWGGLDDGHGPDLPVVGAHTLGVNTDSMGVAVLGTYTDVKAPAVVLTSLAALADWKLGMYGLTATGKSTLVEGADPTTSAGKGVKFPLGTKVDFNTISGHRDAFATECPGNALYPQLADIRSYAAGPAAAPVVTGLTGATKSGTTWYTTGKATVSWSESWPSGLISRFEVLVDGKTAATIVNTARSGAISLAPGTHTVAVRAVHIAQSTSTSAATTVIAETTKPVFSTAPAMQLRTGTVSTGAVPVTLTWKATDNKLLKSVALTSPAAKTFGPTVTSYATTAKSGVSTSWALKATDMAGNSATASVARTPAISQETAAAKTGTWTKRTNSSYLGGASYSSKAKNASLTWTFTGRSVAWVVSRASDSGQAYIYLDGKKVATYDLKSSKVLYRQAVWTKNWSTSATHKLKIVVVATSGRPTITTDGIVVLK</sequence>
<feature type="domain" description="Peptidoglycan recognition protein family" evidence="4">
    <location>
        <begin position="235"/>
        <end position="398"/>
    </location>
</feature>
<feature type="domain" description="N-acetylmuramoyl-L-alanine amidase" evidence="3">
    <location>
        <begin position="252"/>
        <end position="433"/>
    </location>
</feature>
<feature type="compositionally biased region" description="Low complexity" evidence="2">
    <location>
        <begin position="125"/>
        <end position="142"/>
    </location>
</feature>
<dbReference type="InterPro" id="IPR015510">
    <property type="entry name" value="PGRP"/>
</dbReference>
<organism evidence="5 6">
    <name type="scientific">Peterkaempfera bronchialis</name>
    <dbReference type="NCBI Taxonomy" id="2126346"/>
    <lineage>
        <taxon>Bacteria</taxon>
        <taxon>Bacillati</taxon>
        <taxon>Actinomycetota</taxon>
        <taxon>Actinomycetes</taxon>
        <taxon>Kitasatosporales</taxon>
        <taxon>Streptomycetaceae</taxon>
        <taxon>Peterkaempfera</taxon>
    </lineage>
</organism>
<evidence type="ECO:0000256" key="1">
    <source>
        <dbReference type="ARBA" id="ARBA00007553"/>
    </source>
</evidence>